<dbReference type="GO" id="GO:0004553">
    <property type="term" value="F:hydrolase activity, hydrolyzing O-glycosyl compounds"/>
    <property type="evidence" value="ECO:0007669"/>
    <property type="project" value="TreeGrafter"/>
</dbReference>
<organism evidence="2 3">
    <name type="scientific">Derxia gummosa DSM 723</name>
    <dbReference type="NCBI Taxonomy" id="1121388"/>
    <lineage>
        <taxon>Bacteria</taxon>
        <taxon>Pseudomonadati</taxon>
        <taxon>Pseudomonadota</taxon>
        <taxon>Betaproteobacteria</taxon>
        <taxon>Burkholderiales</taxon>
        <taxon>Alcaligenaceae</taxon>
        <taxon>Derxia</taxon>
    </lineage>
</organism>
<accession>A0A8B6XBU8</accession>
<dbReference type="PANTHER" id="PTHR12631:SF10">
    <property type="entry name" value="BETA-XYLOSIDASE-LIKE PROTEIN-RELATED"/>
    <property type="match status" value="1"/>
</dbReference>
<feature type="signal peptide" evidence="1">
    <location>
        <begin position="1"/>
        <end position="27"/>
    </location>
</feature>
<dbReference type="SUPFAM" id="SSF51445">
    <property type="entry name" value="(Trans)glycosidases"/>
    <property type="match status" value="1"/>
</dbReference>
<name>A0A8B6XBU8_9BURK</name>
<dbReference type="RefSeq" id="WP_156924250.1">
    <property type="nucleotide sequence ID" value="NZ_AXWS01000004.1"/>
</dbReference>
<protein>
    <submittedName>
        <fullName evidence="3">Uncharacterized protein</fullName>
    </submittedName>
</protein>
<feature type="chain" id="PRO_5034079029" evidence="1">
    <location>
        <begin position="28"/>
        <end position="465"/>
    </location>
</feature>
<proteinExistence type="predicted"/>
<keyword evidence="1" id="KW-0732">Signal</keyword>
<evidence type="ECO:0000313" key="2">
    <source>
        <dbReference type="Proteomes" id="UP000675920"/>
    </source>
</evidence>
<dbReference type="InterPro" id="IPR051923">
    <property type="entry name" value="Glycosyl_Hydrolase_39"/>
</dbReference>
<reference evidence="3" key="1">
    <citation type="submission" date="2025-08" db="UniProtKB">
        <authorList>
            <consortium name="RefSeq"/>
        </authorList>
    </citation>
    <scope>IDENTIFICATION</scope>
</reference>
<dbReference type="AlphaFoldDB" id="A0A8B6XBU8"/>
<dbReference type="Proteomes" id="UP000675920">
    <property type="component" value="Unplaced"/>
</dbReference>
<evidence type="ECO:0000313" key="3">
    <source>
        <dbReference type="RefSeq" id="WP_156924250.1"/>
    </source>
</evidence>
<dbReference type="PANTHER" id="PTHR12631">
    <property type="entry name" value="ALPHA-L-IDURONIDASE"/>
    <property type="match status" value="1"/>
</dbReference>
<keyword evidence="2" id="KW-1185">Reference proteome</keyword>
<dbReference type="OrthoDB" id="912485at2"/>
<dbReference type="InterPro" id="IPR017853">
    <property type="entry name" value="GH"/>
</dbReference>
<dbReference type="Gene3D" id="3.20.20.80">
    <property type="entry name" value="Glycosidases"/>
    <property type="match status" value="1"/>
</dbReference>
<evidence type="ECO:0000256" key="1">
    <source>
        <dbReference type="SAM" id="SignalP"/>
    </source>
</evidence>
<sequence length="465" mass="51307">MIKPKSLRSIRRLLVWMLIVLSDVRSAAIARAADPGDFNESACLVVKFVQGQPERDMPMLHDLGVHWARELVRWHEFEPQPGNYAELSPVLKRQLAYYRSHDIGLIALLTLDNPVAYPPGLDGSLRAFDAKAYGRFAHAAAEALSREGVRFVLEIGNEPHNSALLPRLGGQWNGSPPSPWLQHYVAMANAAVATVKQWNPAIKLLAQDDMWLLHYRFIDAGLTPEIDGLSVHPYVMGMPERAAVAHDTDWARPYQLVDPDRAFGSAVRRLKAYGRQKLGRDLEIWITEWGWPADGTSPAFTSREVANFLPRAFLLANEAGVQATCWFSSQDNADGPMGLTTNFGRRRLAYDSYRIMTKQLAGMHFERRISGPTDRVLGVHVLRYSGDGGFARTVAWNSSAEPASLRLTGEGTAMNAEGDELKPIVLGEGAACVPLGPGVIYLSGGWADSSRQTLSQGDPECRAAR</sequence>